<dbReference type="Pfam" id="PF05135">
    <property type="entry name" value="Phage_connect_1"/>
    <property type="match status" value="1"/>
</dbReference>
<evidence type="ECO:0000313" key="1">
    <source>
        <dbReference type="EMBL" id="OLO05278.1"/>
    </source>
</evidence>
<dbReference type="EMBL" id="MSDO01000004">
    <property type="protein sequence ID" value="OLO05278.1"/>
    <property type="molecule type" value="Genomic_DNA"/>
</dbReference>
<dbReference type="OrthoDB" id="8452319at2"/>
<accession>A0A1Q8SV20</accession>
<dbReference type="InterPro" id="IPR021146">
    <property type="entry name" value="Phage_gp6-like_head-tail"/>
</dbReference>
<gene>
    <name evidence="1" type="ORF">BTW07_04415</name>
</gene>
<evidence type="ECO:0000313" key="2">
    <source>
        <dbReference type="Proteomes" id="UP000186878"/>
    </source>
</evidence>
<dbReference type="InterPro" id="IPR006450">
    <property type="entry name" value="Phage_HK97_gp6-like"/>
</dbReference>
<dbReference type="NCBIfam" id="TIGR01560">
    <property type="entry name" value="put_DNA_pack"/>
    <property type="match status" value="2"/>
</dbReference>
<sequence>MLTLADVKLQRRIDEDDTTEDALLQRFIDAAYRHAEAHTQTAIRPRSKTVVIDGFPPVDRAIDLPWYPVQSIDALEFITPSGDSHPLDETALRLDTRDDPHRLYPRWGDRWPATIAEPESVTITATVGYEKTPEDIELALLLLIGHWYENRESVVIGTITAEVPMGVEMLLFDYCRHAVG</sequence>
<dbReference type="AlphaFoldDB" id="A0A1Q8SV20"/>
<proteinExistence type="predicted"/>
<evidence type="ECO:0008006" key="3">
    <source>
        <dbReference type="Google" id="ProtNLM"/>
    </source>
</evidence>
<reference evidence="1 2" key="1">
    <citation type="submission" date="2016-12" db="EMBL/GenBank/DDBJ databases">
        <title>Draft genome sequences of strains Salinicola socius SMB35, Salinicola sp. MH3R3-1 and Chromohalobacter sp. SMB17 from the Verkhnekamsk potash mining region of Russia.</title>
        <authorList>
            <person name="Mavrodi D.V."/>
            <person name="Olsson B.E."/>
            <person name="Korsakova E.S."/>
            <person name="Pyankova A."/>
            <person name="Mavrodi O.V."/>
            <person name="Plotnikova E.G."/>
        </authorList>
    </citation>
    <scope>NUCLEOTIDE SEQUENCE [LARGE SCALE GENOMIC DNA]</scope>
    <source>
        <strain evidence="1 2">SMB35</strain>
    </source>
</reference>
<dbReference type="InterPro" id="IPR011738">
    <property type="entry name" value="Phage_CHP"/>
</dbReference>
<dbReference type="Proteomes" id="UP000186878">
    <property type="component" value="Unassembled WGS sequence"/>
</dbReference>
<protein>
    <recommendedName>
        <fullName evidence="3">Phage gp6-like head-tail connector protein</fullName>
    </recommendedName>
</protein>
<name>A0A1Q8SV20_9GAMM</name>
<comment type="caution">
    <text evidence="1">The sequence shown here is derived from an EMBL/GenBank/DDBJ whole genome shotgun (WGS) entry which is preliminary data.</text>
</comment>
<dbReference type="CDD" id="cd08054">
    <property type="entry name" value="gp6"/>
    <property type="match status" value="1"/>
</dbReference>
<dbReference type="NCBIfam" id="TIGR02215">
    <property type="entry name" value="phage_chp_gp8"/>
    <property type="match status" value="1"/>
</dbReference>
<organism evidence="1 2">
    <name type="scientific">Salinicola socius</name>
    <dbReference type="NCBI Taxonomy" id="404433"/>
    <lineage>
        <taxon>Bacteria</taxon>
        <taxon>Pseudomonadati</taxon>
        <taxon>Pseudomonadota</taxon>
        <taxon>Gammaproteobacteria</taxon>
        <taxon>Oceanospirillales</taxon>
        <taxon>Halomonadaceae</taxon>
        <taxon>Salinicola</taxon>
    </lineage>
</organism>
<keyword evidence="2" id="KW-1185">Reference proteome</keyword>
<dbReference type="Gene3D" id="1.10.3230.30">
    <property type="entry name" value="Phage gp6-like head-tail connector protein"/>
    <property type="match status" value="1"/>
</dbReference>
<dbReference type="STRING" id="404433.BTW07_04415"/>
<dbReference type="RefSeq" id="WP_075568962.1">
    <property type="nucleotide sequence ID" value="NZ_MSDO01000004.1"/>
</dbReference>